<feature type="compositionally biased region" description="Polar residues" evidence="1">
    <location>
        <begin position="221"/>
        <end position="231"/>
    </location>
</feature>
<evidence type="ECO:0000313" key="3">
    <source>
        <dbReference type="Proteomes" id="UP000308014"/>
    </source>
</evidence>
<dbReference type="EMBL" id="QZAJ01000002">
    <property type="protein sequence ID" value="THW24211.1"/>
    <property type="molecule type" value="Genomic_DNA"/>
</dbReference>
<evidence type="ECO:0000313" key="2">
    <source>
        <dbReference type="EMBL" id="THW24211.1"/>
    </source>
</evidence>
<dbReference type="AlphaFoldDB" id="A0A4S8WGX4"/>
<evidence type="ECO:0008006" key="4">
    <source>
        <dbReference type="Google" id="ProtNLM"/>
    </source>
</evidence>
<sequence>MAPSDIIETLCLTFINDDTWPVFIFPDHSVPDDEIAPRPNKQALPAFILAREEFIWRDPSELLEYDPKLPYDHFQPARTNYEIQREKAFKEARDLRSMDYYHSLALRNKVKKDQDKADKEKVKQEATIDVEDSDDGDTFVKPSKPKPSKAISLSSDSDGDLPNLPAITPLSRKRPLSSIYKRPGLPSPSPTPKHRKLSPKIPTPRTPFGEEDDDSDINLPTPRTSTPTKQLASKKKVVSNWKPSGKLPKIAPDDYVARKQLELAMVKKGDGKEKPEEAEVIVRVKDPLKVNIYVGQEEKLFIVDRAVIQNYSQVMKHIKGDRHTGFEIKDSLFEKWQPSVFESVVSWLNTADYKPRLIEGKHPHLEDIKSVGQFDEAAEAASKLWNIARKLQLTGLQELLYRKIEVQSPLSTNTLLIMTRLVFWNCAEETEIDNKMRDMLKLDVAKRLHEILEEDAMLFSRVIKSEVELANYIWQYQAEHPWKEADEHLSEGDGDDDSDDED</sequence>
<dbReference type="Proteomes" id="UP000308014">
    <property type="component" value="Unassembled WGS sequence"/>
</dbReference>
<name>A0A4S8WGX4_AURPU</name>
<feature type="region of interest" description="Disordered" evidence="1">
    <location>
        <begin position="111"/>
        <end position="237"/>
    </location>
</feature>
<reference evidence="2 3" key="1">
    <citation type="submission" date="2018-10" db="EMBL/GenBank/DDBJ databases">
        <title>Fifty Aureobasidium pullulans genomes reveal a recombining polyextremotolerant generalist.</title>
        <authorList>
            <person name="Gostincar C."/>
            <person name="Turk M."/>
            <person name="Zajc J."/>
            <person name="Gunde-Cimerman N."/>
        </authorList>
    </citation>
    <scope>NUCLEOTIDE SEQUENCE [LARGE SCALE GENOMIC DNA]</scope>
    <source>
        <strain evidence="2 3">EXF-11318</strain>
    </source>
</reference>
<accession>A0A4S8WGX4</accession>
<protein>
    <recommendedName>
        <fullName evidence="4">BTB domain-containing protein</fullName>
    </recommendedName>
</protein>
<feature type="compositionally biased region" description="Acidic residues" evidence="1">
    <location>
        <begin position="128"/>
        <end position="137"/>
    </location>
</feature>
<gene>
    <name evidence="2" type="ORF">D6D24_00175</name>
</gene>
<evidence type="ECO:0000256" key="1">
    <source>
        <dbReference type="SAM" id="MobiDB-lite"/>
    </source>
</evidence>
<feature type="compositionally biased region" description="Basic and acidic residues" evidence="1">
    <location>
        <begin position="111"/>
        <end position="126"/>
    </location>
</feature>
<proteinExistence type="predicted"/>
<organism evidence="2 3">
    <name type="scientific">Aureobasidium pullulans</name>
    <name type="common">Black yeast</name>
    <name type="synonym">Pullularia pullulans</name>
    <dbReference type="NCBI Taxonomy" id="5580"/>
    <lineage>
        <taxon>Eukaryota</taxon>
        <taxon>Fungi</taxon>
        <taxon>Dikarya</taxon>
        <taxon>Ascomycota</taxon>
        <taxon>Pezizomycotina</taxon>
        <taxon>Dothideomycetes</taxon>
        <taxon>Dothideomycetidae</taxon>
        <taxon>Dothideales</taxon>
        <taxon>Saccotheciaceae</taxon>
        <taxon>Aureobasidium</taxon>
    </lineage>
</organism>
<comment type="caution">
    <text evidence="2">The sequence shown here is derived from an EMBL/GenBank/DDBJ whole genome shotgun (WGS) entry which is preliminary data.</text>
</comment>